<dbReference type="InterPro" id="IPR022642">
    <property type="entry name" value="CheR_C"/>
</dbReference>
<dbReference type="PROSITE" id="PS50123">
    <property type="entry name" value="CHER"/>
    <property type="match status" value="1"/>
</dbReference>
<dbReference type="InterPro" id="IPR029063">
    <property type="entry name" value="SAM-dependent_MTases_sf"/>
</dbReference>
<reference evidence="2" key="1">
    <citation type="journal article" date="2021" name="PeerJ">
        <title>Extensive microbial diversity within the chicken gut microbiome revealed by metagenomics and culture.</title>
        <authorList>
            <person name="Gilroy R."/>
            <person name="Ravi A."/>
            <person name="Getino M."/>
            <person name="Pursley I."/>
            <person name="Horton D.L."/>
            <person name="Alikhan N.F."/>
            <person name="Baker D."/>
            <person name="Gharbi K."/>
            <person name="Hall N."/>
            <person name="Watson M."/>
            <person name="Adriaenssens E.M."/>
            <person name="Foster-Nyarko E."/>
            <person name="Jarju S."/>
            <person name="Secka A."/>
            <person name="Antonio M."/>
            <person name="Oren A."/>
            <person name="Chaudhuri R.R."/>
            <person name="La Ragione R."/>
            <person name="Hildebrand F."/>
            <person name="Pallen M.J."/>
        </authorList>
    </citation>
    <scope>NUCLEOTIDE SEQUENCE</scope>
    <source>
        <strain evidence="2">1719</strain>
    </source>
</reference>
<proteinExistence type="predicted"/>
<dbReference type="Pfam" id="PF01739">
    <property type="entry name" value="CheR"/>
    <property type="match status" value="1"/>
</dbReference>
<dbReference type="PANTHER" id="PTHR24422:SF8">
    <property type="entry name" value="CHEMOTAXIS PROTEIN"/>
    <property type="match status" value="1"/>
</dbReference>
<dbReference type="PANTHER" id="PTHR24422">
    <property type="entry name" value="CHEMOTAXIS PROTEIN METHYLTRANSFERASE"/>
    <property type="match status" value="1"/>
</dbReference>
<reference evidence="2" key="2">
    <citation type="submission" date="2021-04" db="EMBL/GenBank/DDBJ databases">
        <authorList>
            <person name="Gilroy R."/>
        </authorList>
    </citation>
    <scope>NUCLEOTIDE SEQUENCE</scope>
    <source>
        <strain evidence="2">1719</strain>
    </source>
</reference>
<evidence type="ECO:0000259" key="1">
    <source>
        <dbReference type="PROSITE" id="PS50123"/>
    </source>
</evidence>
<name>A0A9D1WA25_9SPHI</name>
<dbReference type="PRINTS" id="PR00996">
    <property type="entry name" value="CHERMTFRASE"/>
</dbReference>
<dbReference type="Pfam" id="PF03705">
    <property type="entry name" value="CheR_N"/>
    <property type="match status" value="1"/>
</dbReference>
<feature type="domain" description="CheR-type methyltransferase" evidence="1">
    <location>
        <begin position="3"/>
        <end position="277"/>
    </location>
</feature>
<dbReference type="Gene3D" id="3.40.50.150">
    <property type="entry name" value="Vaccinia Virus protein VP39"/>
    <property type="match status" value="1"/>
</dbReference>
<evidence type="ECO:0000313" key="2">
    <source>
        <dbReference type="EMBL" id="HIX54542.1"/>
    </source>
</evidence>
<dbReference type="EMBL" id="DXEZ01000163">
    <property type="protein sequence ID" value="HIX54542.1"/>
    <property type="molecule type" value="Genomic_DNA"/>
</dbReference>
<dbReference type="InterPro" id="IPR022641">
    <property type="entry name" value="CheR_N"/>
</dbReference>
<dbReference type="SUPFAM" id="SSF47757">
    <property type="entry name" value="Chemotaxis receptor methyltransferase CheR, N-terminal domain"/>
    <property type="match status" value="1"/>
</dbReference>
<dbReference type="SUPFAM" id="SSF53335">
    <property type="entry name" value="S-adenosyl-L-methionine-dependent methyltransferases"/>
    <property type="match status" value="1"/>
</dbReference>
<dbReference type="InterPro" id="IPR000780">
    <property type="entry name" value="CheR_MeTrfase"/>
</dbReference>
<organism evidence="2 3">
    <name type="scientific">Candidatus Sphingobacterium stercoripullorum</name>
    <dbReference type="NCBI Taxonomy" id="2838759"/>
    <lineage>
        <taxon>Bacteria</taxon>
        <taxon>Pseudomonadati</taxon>
        <taxon>Bacteroidota</taxon>
        <taxon>Sphingobacteriia</taxon>
        <taxon>Sphingobacteriales</taxon>
        <taxon>Sphingobacteriaceae</taxon>
        <taxon>Sphingobacterium</taxon>
    </lineage>
</organism>
<comment type="caution">
    <text evidence="2">The sequence shown here is derived from an EMBL/GenBank/DDBJ whole genome shotgun (WGS) entry which is preliminary data.</text>
</comment>
<dbReference type="SMART" id="SM00138">
    <property type="entry name" value="MeTrc"/>
    <property type="match status" value="1"/>
</dbReference>
<protein>
    <submittedName>
        <fullName evidence="2">Protein-glutamate O-methyltransferase CheR</fullName>
    </submittedName>
</protein>
<dbReference type="GO" id="GO:0008757">
    <property type="term" value="F:S-adenosylmethionine-dependent methyltransferase activity"/>
    <property type="evidence" value="ECO:0007669"/>
    <property type="project" value="InterPro"/>
</dbReference>
<dbReference type="AlphaFoldDB" id="A0A9D1WA25"/>
<gene>
    <name evidence="2" type="ORF">H9853_05910</name>
</gene>
<dbReference type="Proteomes" id="UP000824156">
    <property type="component" value="Unassembled WGS sequence"/>
</dbReference>
<dbReference type="InterPro" id="IPR050903">
    <property type="entry name" value="Bact_Chemotaxis_MeTrfase"/>
</dbReference>
<sequence>MAELTNQYTLTFEELEKLIAMIKNSTGYDFTGYSRSSLKRRFTRIMMLKRLSVFDFQHEIINSPEFVRWFIDQVTVNVTEMFRDPHAFKALKELVFPYLKSFAHIKIWSAGCATGEEAYSLAILLKLENLYDRSFIYGTDISNDALQKARKGIYNLKKIQSYIHNFQQYSDEHNLSDYYTVDYNAAAISAALKSNIFFSNHNLATDYVFNEFQLILCRNVLIYFNLELQNEVLKLFYDSLSLFGFICLGSKETMRNFPLKDHFRVISKEYNIYQKIK</sequence>
<accession>A0A9D1WA25</accession>
<evidence type="ECO:0000313" key="3">
    <source>
        <dbReference type="Proteomes" id="UP000824156"/>
    </source>
</evidence>